<evidence type="ECO:0008006" key="3">
    <source>
        <dbReference type="Google" id="ProtNLM"/>
    </source>
</evidence>
<reference evidence="1 2" key="1">
    <citation type="submission" date="2017-04" db="EMBL/GenBank/DDBJ databases">
        <title>Compelte genome sequence of WV33.</title>
        <authorList>
            <person name="Lee P.C."/>
        </authorList>
    </citation>
    <scope>NUCLEOTIDE SEQUENCE [LARGE SCALE GENOMIC DNA]</scope>
    <source>
        <strain evidence="1 2">WV33</strain>
    </source>
</reference>
<gene>
    <name evidence="1" type="ORF">FFWV33_01355</name>
</gene>
<dbReference type="InterPro" id="IPR032301">
    <property type="entry name" value="DUF4844"/>
</dbReference>
<keyword evidence="2" id="KW-1185">Reference proteome</keyword>
<name>A0A2S1L9A3_9FLAO</name>
<dbReference type="EMBL" id="CP020918">
    <property type="protein sequence ID" value="AWG20268.1"/>
    <property type="molecule type" value="Genomic_DNA"/>
</dbReference>
<sequence length="221" mass="25736">MSENHNIVTLLNEFRNKSKFSAACWEERGLNPSNIEVCDYLENIFNDCSDHLIKGVQKNAIDKQLKKTITDWLNSLSNSQYDTEELEFICDYFYQLAQIVEVDLKDSLNVWNYGKVLNNLFKITSFLKGKENIIATLKQHCTDCNALLETFILKKEAGIPDHNWHVVRCNKCKGYNLLSLGPNIKELRYGEYQTIEQLAKASFNKEQAMIRLKQIKIFRKN</sequence>
<organism evidence="1 2">
    <name type="scientific">Flavobacterium faecale</name>
    <dbReference type="NCBI Taxonomy" id="1355330"/>
    <lineage>
        <taxon>Bacteria</taxon>
        <taxon>Pseudomonadati</taxon>
        <taxon>Bacteroidota</taxon>
        <taxon>Flavobacteriia</taxon>
        <taxon>Flavobacteriales</taxon>
        <taxon>Flavobacteriaceae</taxon>
        <taxon>Flavobacterium</taxon>
    </lineage>
</organism>
<dbReference type="KEGG" id="ffa:FFWV33_01355"/>
<protein>
    <recommendedName>
        <fullName evidence="3">DUF4844 domain-containing protein</fullName>
    </recommendedName>
</protein>
<evidence type="ECO:0000313" key="2">
    <source>
        <dbReference type="Proteomes" id="UP000244527"/>
    </source>
</evidence>
<dbReference type="RefSeq" id="WP_108739234.1">
    <property type="nucleotide sequence ID" value="NZ_CP020918.1"/>
</dbReference>
<dbReference type="AlphaFoldDB" id="A0A2S1L9A3"/>
<dbReference type="InterPro" id="IPR038360">
    <property type="entry name" value="DUF4844_sf"/>
</dbReference>
<dbReference type="Gene3D" id="1.20.1480.40">
    <property type="entry name" value="Uncharacterised protein PF16133, DUF4844"/>
    <property type="match status" value="1"/>
</dbReference>
<dbReference type="OrthoDB" id="893129at2"/>
<dbReference type="Proteomes" id="UP000244527">
    <property type="component" value="Chromosome"/>
</dbReference>
<dbReference type="Pfam" id="PF16133">
    <property type="entry name" value="DUF4844"/>
    <property type="match status" value="1"/>
</dbReference>
<accession>A0A2S1L9A3</accession>
<evidence type="ECO:0000313" key="1">
    <source>
        <dbReference type="EMBL" id="AWG20268.1"/>
    </source>
</evidence>
<proteinExistence type="predicted"/>